<keyword evidence="2" id="KW-1185">Reference proteome</keyword>
<organism evidence="1 2">
    <name type="scientific">Metabacillus idriensis</name>
    <dbReference type="NCBI Taxonomy" id="324768"/>
    <lineage>
        <taxon>Bacteria</taxon>
        <taxon>Bacillati</taxon>
        <taxon>Bacillota</taxon>
        <taxon>Bacilli</taxon>
        <taxon>Bacillales</taxon>
        <taxon>Bacillaceae</taxon>
        <taxon>Metabacillus</taxon>
    </lineage>
</organism>
<dbReference type="AlphaFoldDB" id="A0A6I2M911"/>
<name>A0A6I2M911_9BACI</name>
<gene>
    <name evidence="1" type="ORF">GJU41_12655</name>
</gene>
<dbReference type="Proteomes" id="UP000441585">
    <property type="component" value="Unassembled WGS sequence"/>
</dbReference>
<comment type="caution">
    <text evidence="1">The sequence shown here is derived from an EMBL/GenBank/DDBJ whole genome shotgun (WGS) entry which is preliminary data.</text>
</comment>
<reference evidence="1 2" key="1">
    <citation type="submission" date="2019-11" db="EMBL/GenBank/DDBJ databases">
        <title>Bacillus idriensis genome.</title>
        <authorList>
            <person name="Konopka E.N."/>
            <person name="Newman J.D."/>
        </authorList>
    </citation>
    <scope>NUCLEOTIDE SEQUENCE [LARGE SCALE GENOMIC DNA]</scope>
    <source>
        <strain evidence="1 2">DSM 19097</strain>
    </source>
</reference>
<dbReference type="RefSeq" id="WP_154318779.1">
    <property type="nucleotide sequence ID" value="NZ_CAJGAA010000002.1"/>
</dbReference>
<sequence>MNFFQQMEQLQATLRDIAPVMWSYYNNLLKQGFSKDQAFTLTVEMQKALMNSGPKK</sequence>
<accession>A0A6I2M911</accession>
<proteinExistence type="predicted"/>
<dbReference type="EMBL" id="WKKF01000002">
    <property type="protein sequence ID" value="MRX54825.1"/>
    <property type="molecule type" value="Genomic_DNA"/>
</dbReference>
<evidence type="ECO:0000313" key="1">
    <source>
        <dbReference type="EMBL" id="MRX54825.1"/>
    </source>
</evidence>
<protein>
    <submittedName>
        <fullName evidence="1">Uncharacterized protein</fullName>
    </submittedName>
</protein>
<evidence type="ECO:0000313" key="2">
    <source>
        <dbReference type="Proteomes" id="UP000441585"/>
    </source>
</evidence>